<evidence type="ECO:0000313" key="1">
    <source>
        <dbReference type="EMBL" id="KAE8326622.1"/>
    </source>
</evidence>
<organism evidence="1 2">
    <name type="scientific">Aspergillus sergii</name>
    <dbReference type="NCBI Taxonomy" id="1034303"/>
    <lineage>
        <taxon>Eukaryota</taxon>
        <taxon>Fungi</taxon>
        <taxon>Dikarya</taxon>
        <taxon>Ascomycota</taxon>
        <taxon>Pezizomycotina</taxon>
        <taxon>Eurotiomycetes</taxon>
        <taxon>Eurotiomycetidae</taxon>
        <taxon>Eurotiales</taxon>
        <taxon>Aspergillaceae</taxon>
        <taxon>Aspergillus</taxon>
        <taxon>Aspergillus subgen. Circumdati</taxon>
    </lineage>
</organism>
<name>A0A5N6X154_9EURO</name>
<gene>
    <name evidence="1" type="ORF">BDV39DRAFT_176797</name>
</gene>
<keyword evidence="2" id="KW-1185">Reference proteome</keyword>
<dbReference type="Proteomes" id="UP000325945">
    <property type="component" value="Unassembled WGS sequence"/>
</dbReference>
<accession>A0A5N6X154</accession>
<sequence>MALSLQFRPCRNRVLLDGPLEINGYFNQSVRDLLADFIFRLSALKNGQRRSTLEMAGIVFPSIFLVGCLVAGPQGSPNSITGSTGILPMSAARQTV</sequence>
<dbReference type="AlphaFoldDB" id="A0A5N6X154"/>
<protein>
    <submittedName>
        <fullName evidence="1">Uncharacterized protein</fullName>
    </submittedName>
</protein>
<reference evidence="2" key="1">
    <citation type="submission" date="2019-04" db="EMBL/GenBank/DDBJ databases">
        <title>Friends and foes A comparative genomics studyof 23 Aspergillus species from section Flavi.</title>
        <authorList>
            <consortium name="DOE Joint Genome Institute"/>
            <person name="Kjaerbolling I."/>
            <person name="Vesth T."/>
            <person name="Frisvad J.C."/>
            <person name="Nybo J.L."/>
            <person name="Theobald S."/>
            <person name="Kildgaard S."/>
            <person name="Isbrandt T."/>
            <person name="Kuo A."/>
            <person name="Sato A."/>
            <person name="Lyhne E.K."/>
            <person name="Kogle M.E."/>
            <person name="Wiebenga A."/>
            <person name="Kun R.S."/>
            <person name="Lubbers R.J."/>
            <person name="Makela M.R."/>
            <person name="Barry K."/>
            <person name="Chovatia M."/>
            <person name="Clum A."/>
            <person name="Daum C."/>
            <person name="Haridas S."/>
            <person name="He G."/>
            <person name="LaButti K."/>
            <person name="Lipzen A."/>
            <person name="Mondo S."/>
            <person name="Riley R."/>
            <person name="Salamov A."/>
            <person name="Simmons B.A."/>
            <person name="Magnuson J.K."/>
            <person name="Henrissat B."/>
            <person name="Mortensen U.H."/>
            <person name="Larsen T.O."/>
            <person name="Devries R.P."/>
            <person name="Grigoriev I.V."/>
            <person name="Machida M."/>
            <person name="Baker S.E."/>
            <person name="Andersen M.R."/>
        </authorList>
    </citation>
    <scope>NUCLEOTIDE SEQUENCE [LARGE SCALE GENOMIC DNA]</scope>
    <source>
        <strain evidence="2">CBS 130017</strain>
    </source>
</reference>
<proteinExistence type="predicted"/>
<dbReference type="EMBL" id="ML741798">
    <property type="protein sequence ID" value="KAE8326622.1"/>
    <property type="molecule type" value="Genomic_DNA"/>
</dbReference>
<evidence type="ECO:0000313" key="2">
    <source>
        <dbReference type="Proteomes" id="UP000325945"/>
    </source>
</evidence>